<proteinExistence type="predicted"/>
<evidence type="ECO:0008006" key="3">
    <source>
        <dbReference type="Google" id="ProtNLM"/>
    </source>
</evidence>
<dbReference type="InterPro" id="IPR032675">
    <property type="entry name" value="LRR_dom_sf"/>
</dbReference>
<gene>
    <name evidence="1" type="ORF">Hypma_006403</name>
</gene>
<evidence type="ECO:0000313" key="2">
    <source>
        <dbReference type="Proteomes" id="UP000076154"/>
    </source>
</evidence>
<dbReference type="SUPFAM" id="SSF52047">
    <property type="entry name" value="RNI-like"/>
    <property type="match status" value="1"/>
</dbReference>
<keyword evidence="2" id="KW-1185">Reference proteome</keyword>
<dbReference type="AlphaFoldDB" id="A0A369K2V5"/>
<dbReference type="Gene3D" id="3.80.10.10">
    <property type="entry name" value="Ribonuclease Inhibitor"/>
    <property type="match status" value="1"/>
</dbReference>
<sequence length="382" mass="44026">MSVPPFPQELVDIIIDILCDDPCSLKACSMVCREWTHRPRVHLLQKGIVFDLKEVSFSRPKSTNDKAVSLHECLSNNPLLTEYVHSVELRNLLWRSSEQWEHVLSQILLSLKHIRRLSLQKVRWYFISDELQGALSEVLKEPHLESIHFEGLVVREQSTLRSLLSFPPNLRTLWLKDTRCTDIQSGDAGPLGRGHIGAGRLEELTLVTGDSSEASRVLEWFFTSPPPFDLSSVRHLHMCDTIRSHFAGCLVRASAQSLEYLELESWYDYYTSEPMITAHLNDLPRLRCLVLTHKFLKPLIGRVFGNLRENHPFEEIRIKMLTMGSRESWLGVDAFLTQPQLGCLRRVEFLIMQKSWSEASRDAFLNQFPKLRSRGLCHICLV</sequence>
<reference evidence="1" key="1">
    <citation type="submission" date="2018-04" db="EMBL/GenBank/DDBJ databases">
        <title>Whole genome sequencing of Hypsizygus marmoreus.</title>
        <authorList>
            <person name="Choi I.-G."/>
            <person name="Min B."/>
            <person name="Kim J.-G."/>
            <person name="Kim S."/>
            <person name="Oh Y.-L."/>
            <person name="Kong W.-S."/>
            <person name="Park H."/>
            <person name="Jeong J."/>
            <person name="Song E.-S."/>
        </authorList>
    </citation>
    <scope>NUCLEOTIDE SEQUENCE [LARGE SCALE GENOMIC DNA]</scope>
    <source>
        <strain evidence="1">51987-8</strain>
    </source>
</reference>
<evidence type="ECO:0000313" key="1">
    <source>
        <dbReference type="EMBL" id="RDB26104.1"/>
    </source>
</evidence>
<accession>A0A369K2V5</accession>
<dbReference type="InParanoid" id="A0A369K2V5"/>
<dbReference type="EMBL" id="LUEZ02000040">
    <property type="protein sequence ID" value="RDB26104.1"/>
    <property type="molecule type" value="Genomic_DNA"/>
</dbReference>
<comment type="caution">
    <text evidence="1">The sequence shown here is derived from an EMBL/GenBank/DDBJ whole genome shotgun (WGS) entry which is preliminary data.</text>
</comment>
<dbReference type="OrthoDB" id="2977329at2759"/>
<organism evidence="1 2">
    <name type="scientific">Hypsizygus marmoreus</name>
    <name type="common">White beech mushroom</name>
    <name type="synonym">Agaricus marmoreus</name>
    <dbReference type="NCBI Taxonomy" id="39966"/>
    <lineage>
        <taxon>Eukaryota</taxon>
        <taxon>Fungi</taxon>
        <taxon>Dikarya</taxon>
        <taxon>Basidiomycota</taxon>
        <taxon>Agaricomycotina</taxon>
        <taxon>Agaricomycetes</taxon>
        <taxon>Agaricomycetidae</taxon>
        <taxon>Agaricales</taxon>
        <taxon>Tricholomatineae</taxon>
        <taxon>Lyophyllaceae</taxon>
        <taxon>Hypsizygus</taxon>
    </lineage>
</organism>
<protein>
    <recommendedName>
        <fullName evidence="3">F-box domain-containing protein</fullName>
    </recommendedName>
</protein>
<dbReference type="Proteomes" id="UP000076154">
    <property type="component" value="Unassembled WGS sequence"/>
</dbReference>
<name>A0A369K2V5_HYPMA</name>